<comment type="caution">
    <text evidence="1">The sequence shown here is derived from an EMBL/GenBank/DDBJ whole genome shotgun (WGS) entry which is preliminary data.</text>
</comment>
<dbReference type="EMBL" id="BFAG01000002">
    <property type="protein sequence ID" value="GBF04602.1"/>
    <property type="molecule type" value="Genomic_DNA"/>
</dbReference>
<dbReference type="Proteomes" id="UP000236569">
    <property type="component" value="Unassembled WGS sequence"/>
</dbReference>
<name>A0A2I9CSG1_9DEIO</name>
<gene>
    <name evidence="1" type="ORF">DAERI_020199</name>
</gene>
<accession>A0A2I9CSG1</accession>
<dbReference type="OrthoDB" id="69598at2"/>
<organism evidence="1 2">
    <name type="scientific">Deinococcus aerius</name>
    <dbReference type="NCBI Taxonomy" id="200253"/>
    <lineage>
        <taxon>Bacteria</taxon>
        <taxon>Thermotogati</taxon>
        <taxon>Deinococcota</taxon>
        <taxon>Deinococci</taxon>
        <taxon>Deinococcales</taxon>
        <taxon>Deinococcaceae</taxon>
        <taxon>Deinococcus</taxon>
    </lineage>
</organism>
<proteinExistence type="predicted"/>
<evidence type="ECO:0000313" key="2">
    <source>
        <dbReference type="Proteomes" id="UP000236569"/>
    </source>
</evidence>
<dbReference type="AlphaFoldDB" id="A0A2I9CSG1"/>
<sequence>MRPVFTGLAAALLGLLGLGGWWSAGERRWQGDLFCIGRPGTLWNGLAPLPPGLTPECPTYSRTYRAEVRRGEARVEMYRLPGWQPKALLDPFKRAGYGQLTDDALPGNYTAFLDRGGEMLQYHAVQEGETTLITISGQP</sequence>
<protein>
    <submittedName>
        <fullName evidence="1">Uncharacterized protein</fullName>
    </submittedName>
</protein>
<evidence type="ECO:0000313" key="1">
    <source>
        <dbReference type="EMBL" id="GBF04602.1"/>
    </source>
</evidence>
<keyword evidence="2" id="KW-1185">Reference proteome</keyword>
<dbReference type="RefSeq" id="WP_103128097.1">
    <property type="nucleotide sequence ID" value="NZ_BFAG01000002.1"/>
</dbReference>
<reference evidence="2" key="1">
    <citation type="submission" date="2018-01" db="EMBL/GenBank/DDBJ databases">
        <title>Draft Genome Sequence of the Radioresistant Bacterium Deinococcus aerius TR0125, Isolated from the Higher Atmosphere above Japan.</title>
        <authorList>
            <person name="Satoh K."/>
            <person name="Arai H."/>
            <person name="Sanzen T."/>
            <person name="Kawaguchi Y."/>
            <person name="Hayashi H."/>
            <person name="Yokobori S."/>
            <person name="Yamagishi A."/>
            <person name="Oono Y."/>
            <person name="Narumi I."/>
        </authorList>
    </citation>
    <scope>NUCLEOTIDE SEQUENCE [LARGE SCALE GENOMIC DNA]</scope>
    <source>
        <strain evidence="2">TR0125</strain>
    </source>
</reference>